<evidence type="ECO:0000259" key="12">
    <source>
        <dbReference type="PROSITE" id="PS51910"/>
    </source>
</evidence>
<dbReference type="PROSITE" id="PS01095">
    <property type="entry name" value="GH18_1"/>
    <property type="match status" value="1"/>
</dbReference>
<evidence type="ECO:0000313" key="13">
    <source>
        <dbReference type="EMBL" id="OAB36098.1"/>
    </source>
</evidence>
<feature type="domain" description="Fibronectin type-III" evidence="10">
    <location>
        <begin position="327"/>
        <end position="408"/>
    </location>
</feature>
<keyword evidence="5" id="KW-0119">Carbohydrate metabolism</keyword>
<dbReference type="EC" id="3.2.1.14" evidence="3"/>
<dbReference type="InterPro" id="IPR011583">
    <property type="entry name" value="Chitinase_II/V-like_cat"/>
</dbReference>
<dbReference type="SMART" id="SM00636">
    <property type="entry name" value="Glyco_18"/>
    <property type="match status" value="1"/>
</dbReference>
<dbReference type="Gene3D" id="3.10.50.10">
    <property type="match status" value="1"/>
</dbReference>
<evidence type="ECO:0000256" key="1">
    <source>
        <dbReference type="ARBA" id="ARBA00000822"/>
    </source>
</evidence>
<feature type="compositionally biased region" description="Low complexity" evidence="8">
    <location>
        <begin position="885"/>
        <end position="895"/>
    </location>
</feature>
<dbReference type="InterPro" id="IPR029070">
    <property type="entry name" value="Chitinase_insertion_sf"/>
</dbReference>
<dbReference type="Gene3D" id="2.60.40.10">
    <property type="entry name" value="Immunoglobulins"/>
    <property type="match status" value="4"/>
</dbReference>
<evidence type="ECO:0000259" key="11">
    <source>
        <dbReference type="PROSITE" id="PS51272"/>
    </source>
</evidence>
<dbReference type="InterPro" id="IPR001579">
    <property type="entry name" value="Glyco_hydro_18_chit_AS"/>
</dbReference>
<dbReference type="GO" id="GO:0005975">
    <property type="term" value="P:carbohydrate metabolic process"/>
    <property type="evidence" value="ECO:0007669"/>
    <property type="project" value="InterPro"/>
</dbReference>
<dbReference type="InterPro" id="IPR001223">
    <property type="entry name" value="Glyco_hydro18_cat"/>
</dbReference>
<dbReference type="SUPFAM" id="SSF54556">
    <property type="entry name" value="Chitinase insertion domain"/>
    <property type="match status" value="1"/>
</dbReference>
<evidence type="ECO:0000256" key="4">
    <source>
        <dbReference type="ARBA" id="ARBA00022801"/>
    </source>
</evidence>
<reference evidence="13 14" key="1">
    <citation type="submission" date="2016-03" db="EMBL/GenBank/DDBJ databases">
        <title>Draft genome sequence of Paenibacillus glacialis DSM 22343.</title>
        <authorList>
            <person name="Shin S.-K."/>
            <person name="Yi H."/>
        </authorList>
    </citation>
    <scope>NUCLEOTIDE SEQUENCE [LARGE SCALE GENOMIC DNA]</scope>
    <source>
        <strain evidence="13 14">DSM 22343</strain>
    </source>
</reference>
<feature type="domain" description="GH18" evidence="12">
    <location>
        <begin position="409"/>
        <end position="795"/>
    </location>
</feature>
<dbReference type="SUPFAM" id="SSF51445">
    <property type="entry name" value="(Trans)glycosidases"/>
    <property type="match status" value="1"/>
</dbReference>
<dbReference type="CDD" id="cd06548">
    <property type="entry name" value="GH18_chitinase"/>
    <property type="match status" value="1"/>
</dbReference>
<dbReference type="Proteomes" id="UP000076967">
    <property type="component" value="Unassembled WGS sequence"/>
</dbReference>
<dbReference type="GO" id="GO:0008061">
    <property type="term" value="F:chitin binding"/>
    <property type="evidence" value="ECO:0007669"/>
    <property type="project" value="InterPro"/>
</dbReference>
<evidence type="ECO:0000256" key="3">
    <source>
        <dbReference type="ARBA" id="ARBA00012729"/>
    </source>
</evidence>
<organism evidence="13 14">
    <name type="scientific">Paenibacillus glacialis</name>
    <dbReference type="NCBI Taxonomy" id="494026"/>
    <lineage>
        <taxon>Bacteria</taxon>
        <taxon>Bacillati</taxon>
        <taxon>Bacillota</taxon>
        <taxon>Bacilli</taxon>
        <taxon>Bacillales</taxon>
        <taxon>Paenibacillaceae</taxon>
        <taxon>Paenibacillus</taxon>
    </lineage>
</organism>
<keyword evidence="9" id="KW-0732">Signal</keyword>
<evidence type="ECO:0000256" key="5">
    <source>
        <dbReference type="ARBA" id="ARBA00023024"/>
    </source>
</evidence>
<dbReference type="Gene3D" id="3.20.20.80">
    <property type="entry name" value="Glycosidases"/>
    <property type="match status" value="1"/>
</dbReference>
<dbReference type="PANTHER" id="PTHR11177">
    <property type="entry name" value="CHITINASE"/>
    <property type="match status" value="1"/>
</dbReference>
<dbReference type="SUPFAM" id="SSF49265">
    <property type="entry name" value="Fibronectin type III"/>
    <property type="match status" value="3"/>
</dbReference>
<dbReference type="GO" id="GO:0008843">
    <property type="term" value="F:endochitinase activity"/>
    <property type="evidence" value="ECO:0007669"/>
    <property type="project" value="UniProtKB-EC"/>
</dbReference>
<evidence type="ECO:0000256" key="9">
    <source>
        <dbReference type="SAM" id="SignalP"/>
    </source>
</evidence>
<keyword evidence="4 7" id="KW-0378">Hydrolase</keyword>
<dbReference type="GO" id="GO:0006032">
    <property type="term" value="P:chitin catabolic process"/>
    <property type="evidence" value="ECO:0007669"/>
    <property type="project" value="UniProtKB-KW"/>
</dbReference>
<dbReference type="EMBL" id="LVJH01000058">
    <property type="protein sequence ID" value="OAB36098.1"/>
    <property type="molecule type" value="Genomic_DNA"/>
</dbReference>
<gene>
    <name evidence="13" type="ORF">PGLA_21645</name>
</gene>
<feature type="domain" description="SLH" evidence="11">
    <location>
        <begin position="1183"/>
        <end position="1246"/>
    </location>
</feature>
<dbReference type="InterPro" id="IPR001119">
    <property type="entry name" value="SLH_dom"/>
</dbReference>
<feature type="signal peptide" evidence="9">
    <location>
        <begin position="1"/>
        <end position="23"/>
    </location>
</feature>
<keyword evidence="14" id="KW-1185">Reference proteome</keyword>
<comment type="similarity">
    <text evidence="2">Belongs to the glycosyl hydrolase 18 family. Chitinase class II subfamily.</text>
</comment>
<dbReference type="Pfam" id="PF00041">
    <property type="entry name" value="fn3"/>
    <property type="match status" value="2"/>
</dbReference>
<feature type="chain" id="PRO_5007896727" description="chitinase" evidence="9">
    <location>
        <begin position="24"/>
        <end position="1310"/>
    </location>
</feature>
<dbReference type="CDD" id="cd00063">
    <property type="entry name" value="FN3"/>
    <property type="match status" value="4"/>
</dbReference>
<comment type="caution">
    <text evidence="13">The sequence shown here is derived from an EMBL/GenBank/DDBJ whole genome shotgun (WGS) entry which is preliminary data.</text>
</comment>
<dbReference type="STRING" id="494026.PGLA_21645"/>
<feature type="domain" description="Fibronectin type-III" evidence="10">
    <location>
        <begin position="233"/>
        <end position="325"/>
    </location>
</feature>
<dbReference type="InterPro" id="IPR050314">
    <property type="entry name" value="Glycosyl_Hydrlase_18"/>
</dbReference>
<keyword evidence="5" id="KW-0146">Chitin degradation</keyword>
<accession>A0A168FD10</accession>
<comment type="catalytic activity">
    <reaction evidence="1">
        <text>Random endo-hydrolysis of N-acetyl-beta-D-glucosaminide (1-&gt;4)-beta-linkages in chitin and chitodextrins.</text>
        <dbReference type="EC" id="3.2.1.14"/>
    </reaction>
</comment>
<evidence type="ECO:0000256" key="2">
    <source>
        <dbReference type="ARBA" id="ARBA00009121"/>
    </source>
</evidence>
<keyword evidence="5" id="KW-0624">Polysaccharide degradation</keyword>
<dbReference type="Pfam" id="PF00395">
    <property type="entry name" value="SLH"/>
    <property type="match status" value="3"/>
</dbReference>
<feature type="domain" description="SLH" evidence="11">
    <location>
        <begin position="1250"/>
        <end position="1310"/>
    </location>
</feature>
<dbReference type="Pfam" id="PF00704">
    <property type="entry name" value="Glyco_hydro_18"/>
    <property type="match status" value="1"/>
</dbReference>
<dbReference type="PROSITE" id="PS51910">
    <property type="entry name" value="GH18_2"/>
    <property type="match status" value="1"/>
</dbReference>
<evidence type="ECO:0000256" key="6">
    <source>
        <dbReference type="ARBA" id="ARBA00023295"/>
    </source>
</evidence>
<feature type="domain" description="SLH" evidence="11">
    <location>
        <begin position="1123"/>
        <end position="1182"/>
    </location>
</feature>
<dbReference type="InterPro" id="IPR017853">
    <property type="entry name" value="GH"/>
</dbReference>
<protein>
    <recommendedName>
        <fullName evidence="3">chitinase</fullName>
        <ecNumber evidence="3">3.2.1.14</ecNumber>
    </recommendedName>
</protein>
<dbReference type="SMART" id="SM00060">
    <property type="entry name" value="FN3"/>
    <property type="match status" value="5"/>
</dbReference>
<feature type="domain" description="Fibronectin type-III" evidence="10">
    <location>
        <begin position="32"/>
        <end position="121"/>
    </location>
</feature>
<proteinExistence type="inferred from homology"/>
<dbReference type="InterPro" id="IPR036116">
    <property type="entry name" value="FN3_sf"/>
</dbReference>
<feature type="domain" description="Fibronectin type-III" evidence="10">
    <location>
        <begin position="805"/>
        <end position="891"/>
    </location>
</feature>
<evidence type="ECO:0000259" key="10">
    <source>
        <dbReference type="PROSITE" id="PS50853"/>
    </source>
</evidence>
<feature type="region of interest" description="Disordered" evidence="8">
    <location>
        <begin position="879"/>
        <end position="916"/>
    </location>
</feature>
<dbReference type="PANTHER" id="PTHR11177:SF317">
    <property type="entry name" value="CHITINASE 12-RELATED"/>
    <property type="match status" value="1"/>
</dbReference>
<dbReference type="InterPro" id="IPR013783">
    <property type="entry name" value="Ig-like_fold"/>
</dbReference>
<sequence length="1310" mass="143537">MMMVLMAFILTLGTLIPGLTSYAAEEVIKPTAPQNLKVDVDSITATTATVTWDVYSNPTIKDIDIWNAETNAYVTWGNSGSRTLDNLKPETTYKFYITWEASRPASIEDRSNVIEFRTPSGEVKPPLIPPKDTGARELKVVGVTHNNVSLEWIPVPGFTAYWIWDSSRNNKYMDWANNGAKVLGGLTPETTYSLYVGYDGIQAGNLTPEQKSNVVTFTTLPDESEYPDAPLTAPSYLKVTDVTNESATLNWGASPNATGYDLYVDGWWKGGTEGNSVTSTTYAPIGGMEIGQKYTFEVGAQKAEEGQATIVSANSNKVTFTWGELEAPKDLNIVTATRTTVALGWAPTPSATSYDIYQDNVRIGSSDSNQYLIEGLTEGQSYTYKVVAKNNLWTSTESTEVKAVPGSNYNIISYYTSWSVGNRNFKPTDIDVSQLTHINYAFSDLCWKGFGTGAAACQNADIPLQKDYVFDGEMIIGDPEADFDNFKSFETLKEQNPHLKVLVSVGGWTWSKNFSNMAATEETRRAFANSVVDFLRAYGLDGIDIDWEYPVEGGEKDNSRSPLDKENFTLLVKTVREALDAAGSVDGKYYLQTIASGQGDNFTINADFVNSAKYLDFINIMTYDYSGKSDTLGHHNAPLYFDKNHPKSDTYAPRNNVRGGAVGHLNGGVPNHKLVLGVPFYGKGWMDCPANGEYQTCRGGTEFGTWEGALFDYTDIEKNYLNKNGYVRYWNEAAKVAYVYNPETKIFISYNDKESMMYSAAFLKSLDIAGVMSWDISGDRNKTLTTELVQTLPIDGTVNTSALAAPQNLVVATKTHNSIQVKWDATEGATGYEIFMNNQWIANTTTPQYTLNSLTSNTNYTIHVIAIVKDKDEVQKVSMNSKELSVTTNDNVTPPVTSPEPSPSSGGGSTPSTPPVVKLKDQLDILTTKDGDKLIVKLQSASSLATIAKATSTTFPIVISDKAKQVEVIVPKEVLAAIAKKGDQASLSIITNGVEYIIPIRSIDPSKDIKITIQSPGPNNIDQLTKLLQDNGMKQLLNPLEFKIEQLNTDKTFVEIKDFGNNLLIRKFTLKAKDIDVNRATGVIYIPGTNEVRSVPTVFTVNTDGTVTAELKRPGNSIYTIVETKFNFKDVTTGWAQKDVTLAAAKLIASGESAEQFGLNSKITRAEFTSLIVKGLGIIPNETNQTFKDVDKKSKYAPEIAAAKQSGFIKGKTDGTFGPNDLVTREEMGVILANAMKYAGLKHEANLTVLNQFGDQKTISSYAKDSLALMVERKIIQGVSATKLDPQSNVTKAQATVTVMRILRTLGLSN</sequence>
<evidence type="ECO:0000313" key="14">
    <source>
        <dbReference type="Proteomes" id="UP000076967"/>
    </source>
</evidence>
<evidence type="ECO:0000256" key="7">
    <source>
        <dbReference type="RuleBase" id="RU000489"/>
    </source>
</evidence>
<dbReference type="InterPro" id="IPR003961">
    <property type="entry name" value="FN3_dom"/>
</dbReference>
<name>A0A168FD10_9BACL</name>
<evidence type="ECO:0000256" key="8">
    <source>
        <dbReference type="SAM" id="MobiDB-lite"/>
    </source>
</evidence>
<keyword evidence="6 7" id="KW-0326">Glycosidase</keyword>
<dbReference type="PROSITE" id="PS51272">
    <property type="entry name" value="SLH"/>
    <property type="match status" value="3"/>
</dbReference>
<dbReference type="PROSITE" id="PS50853">
    <property type="entry name" value="FN3"/>
    <property type="match status" value="4"/>
</dbReference>